<dbReference type="RefSeq" id="WP_404545556.1">
    <property type="nucleotide sequence ID" value="NZ_JADIKJ010000003.1"/>
</dbReference>
<dbReference type="Gene3D" id="2.60.40.10">
    <property type="entry name" value="Immunoglobulins"/>
    <property type="match status" value="13"/>
</dbReference>
<dbReference type="PROSITE" id="PS51208">
    <property type="entry name" value="AUTOTRANSPORTER"/>
    <property type="match status" value="1"/>
</dbReference>
<dbReference type="PANTHER" id="PTHR37494">
    <property type="entry name" value="HEMAGGLUTININ"/>
    <property type="match status" value="1"/>
</dbReference>
<organism evidence="2 3">
    <name type="scientific">Dyella jejuensis</name>
    <dbReference type="NCBI Taxonomy" id="1432009"/>
    <lineage>
        <taxon>Bacteria</taxon>
        <taxon>Pseudomonadati</taxon>
        <taxon>Pseudomonadota</taxon>
        <taxon>Gammaproteobacteria</taxon>
        <taxon>Lysobacterales</taxon>
        <taxon>Rhodanobacteraceae</taxon>
        <taxon>Dyella</taxon>
    </lineage>
</organism>
<dbReference type="EMBL" id="JADIKJ010000003">
    <property type="protein sequence ID" value="MFK2899588.1"/>
    <property type="molecule type" value="Genomic_DNA"/>
</dbReference>
<dbReference type="PANTHER" id="PTHR37494:SF1">
    <property type="entry name" value="STAPHYLOCOCCUS AUREUS SURFACE PROTEIN A"/>
    <property type="match status" value="1"/>
</dbReference>
<protein>
    <submittedName>
        <fullName evidence="2">Ig domain-containing protein</fullName>
    </submittedName>
</protein>
<proteinExistence type="predicted"/>
<dbReference type="Gene3D" id="2.60.40.2810">
    <property type="match status" value="1"/>
</dbReference>
<dbReference type="Pfam" id="PF05345">
    <property type="entry name" value="He_PIG"/>
    <property type="match status" value="13"/>
</dbReference>
<evidence type="ECO:0000313" key="3">
    <source>
        <dbReference type="Proteomes" id="UP001620461"/>
    </source>
</evidence>
<sequence length="1967" mass="198020">MSHRLLERNRARASRLQDVLRRFFSTRASTAGVSRDAATSPHSCHGILSRLALLLLLANTAVWPAMAHANECGTFNETVASGGSITFSVLSCSVNGVQSITQPSHGSASIVGEKTAGNIMYTNNGQGSSDQFTFVDDNDETINVIITIGSPSYPQIVISPATMPNGSVGTAYSQTFTATGGDGGPYTFNIAEGNLPAGLNHSGDTIAGTPTESGTFSITLTATDGHGDEATQNYTFTIGGGVLSVTPGTAPTGNLYASYALSMNASGGTSPYTYAYGSTGSLPSGMTFNNGVFGGAPTQTGTFTYAVNVTDNAGNSERVDYTFVINPPVITVAPTSLPDGTQTLAYSQQLTAGGGKPAGSYTFAASGSLPPGVTLSSSGLLSGTPTATGTFNFTVTATDSSPSPGPYSGSQTYALKVDPDLPQFTTASLNPGTADVNYSQQINVTSGHAPYTFSATGLPSNLAISSSGVISGTPTETGSFPVSVTVKDSLNATATQNYTLQLNTPTLTISPSSLPTATLNASYNQTITTSGGTPSYSYAVAGGSSLPPGITLSSGGVLSGKPTVSGTSPSFTINVTDSTGGNGPVTTSIVYALQVVTPTITLPATLPNPQVGVAYTQALGASGGTGPYSYSYTGTLPPGMTLNNGGSLSGTPDGGGTYNFTVTATDSNTNAGSQSYTLTINTPTISVSPNALGSIKVGVPFSQTLTASGGTPSYTYLVSSGALPTGVTLDTNSGTLSGTPTAGGSYSFAIQAQDSSVGTGPYRSAPQSYSGTIADATVAISPAAGTLNASYAQSFSQVFTASGGTAPYTYSMSGQAIPGLSFDSGTNTLSGMPTQPGTYNFSITATDKSTGTGAPYSATQNYTLTVSTPSITITPASLPNGTVGTAYSSTALSASGGAGPYTYSLGSGSLPPNLTLGASGMISGTPTAGGSFNITVIATDKNGQAGSQAYTLVIGQPTITISPAAGALGAGYAQAYSQTFNASGGTAPYTFSMSGASIPGLSWNAATATLSGTPTQPGSYSFTITAVDHSTGSGPYTQTQNYTLTVAAAAISITPATLPNGSVGVAYSNTTLTASGGIAPYTYALAVGSSLPAGMTLSSGGMLSGTPTASGSFNVTVVATDHNNLTGNQTYNVSIGAPTITLSPATLTAATAETAYSQTFTASGGTQPYHYQVTSGALPPGMSLNSSGVLSGTPTAAGTFTISVQATDSSTGTGAPFSKTGAYAVTVGSPTVSITPSSLSGAQVAAAYSQQLTASGGNGSYSFSISAGALPAGLTLSSSGLLSGTPTAAGSFSFTVMAKDSLNFSGSQSYTLATRQPRPVTVNDTASTPANQAVTINVTSVDTGPITSVAIGTAPAHGAASVSGMGIVYTPAHDFFGTDTLTYTATGPGGTSAPATVTVTVTPLAVPTIAAQNITMLAGNTVSINPTTGATGGPFTAVTIVKAPGSGTATVAANAINYTAEATASGQVSFTYTLSNAFGVSSPATVTITIDPKPIAVSQNLSSVAGRPVQAVLTKGASGGPFTAATLVSLSPASAGSARIVQASGGYQLDFTSSPTFSGAAVVTFTLTNAYATSTPGTITIAVTARPDPSKDPEVLGVLTAQADAAREFAQGQIDNFQQRLESLHGGAGGDGGFQNGLTFMSGDNINPDGLATQWPYNGTQNTAANLDRRYMVAPQTPANPASASSSVLPNGYTVWTGGAVNFGSRDTTATANGFDFTTSGVSAGIDHRLSSSFAMGVGVGYGHDDSDIGHNGSSSIADSYNIAWYGSFSPSPSTFVDSLLGYEWLSFDARRYVTADGNTVSGSRDGHQVFASISAGYEYRTDTLLLSPYGRLDAASARLDGYTEQGDAIYALSYQSQLVKTTTTSLGIRANYLIKEDYGTVMPQLRVEYEHDFQGSSQATMSYADLLAGPLYRAQVDPLTQNHFLVGVGVNWEFPNNLMLRLEYVNQIDAGDQNDQSVLINIQKKF</sequence>
<dbReference type="InterPro" id="IPR015919">
    <property type="entry name" value="Cadherin-like_sf"/>
</dbReference>
<evidence type="ECO:0000259" key="1">
    <source>
        <dbReference type="PROSITE" id="PS51208"/>
    </source>
</evidence>
<dbReference type="Gene3D" id="2.60.40.3440">
    <property type="match status" value="1"/>
</dbReference>
<keyword evidence="3" id="KW-1185">Reference proteome</keyword>
<evidence type="ECO:0000313" key="2">
    <source>
        <dbReference type="EMBL" id="MFK2899588.1"/>
    </source>
</evidence>
<dbReference type="Proteomes" id="UP001620461">
    <property type="component" value="Unassembled WGS sequence"/>
</dbReference>
<dbReference type="Gene3D" id="2.40.128.130">
    <property type="entry name" value="Autotransporter beta-domain"/>
    <property type="match status" value="1"/>
</dbReference>
<dbReference type="InterPro" id="IPR006315">
    <property type="entry name" value="OM_autotransptr_brl_dom"/>
</dbReference>
<dbReference type="InterPro" id="IPR005546">
    <property type="entry name" value="Autotransporte_beta"/>
</dbReference>
<dbReference type="InterPro" id="IPR036709">
    <property type="entry name" value="Autotransporte_beta_dom_sf"/>
</dbReference>
<feature type="domain" description="Autotransporter" evidence="1">
    <location>
        <begin position="1688"/>
        <end position="1967"/>
    </location>
</feature>
<dbReference type="InterPro" id="IPR013783">
    <property type="entry name" value="Ig-like_fold"/>
</dbReference>
<dbReference type="SUPFAM" id="SSF103515">
    <property type="entry name" value="Autotransporter"/>
    <property type="match status" value="1"/>
</dbReference>
<dbReference type="Pfam" id="PF03797">
    <property type="entry name" value="Autotransporter"/>
    <property type="match status" value="1"/>
</dbReference>
<reference evidence="2 3" key="1">
    <citation type="submission" date="2020-10" db="EMBL/GenBank/DDBJ databases">
        <title>Phylogeny of dyella-like bacteria.</title>
        <authorList>
            <person name="Fu J."/>
        </authorList>
    </citation>
    <scope>NUCLEOTIDE SEQUENCE [LARGE SCALE GENOMIC DNA]</scope>
    <source>
        <strain evidence="2 3">JP1</strain>
    </source>
</reference>
<dbReference type="SMART" id="SM00869">
    <property type="entry name" value="Autotransporter"/>
    <property type="match status" value="1"/>
</dbReference>
<dbReference type="Pfam" id="PF17963">
    <property type="entry name" value="Big_9"/>
    <property type="match status" value="2"/>
</dbReference>
<name>A0ABW8JFG4_9GAMM</name>
<dbReference type="SUPFAM" id="SSF49313">
    <property type="entry name" value="Cadherin-like"/>
    <property type="match status" value="12"/>
</dbReference>
<accession>A0ABW8JFG4</accession>
<dbReference type="NCBIfam" id="TIGR01414">
    <property type="entry name" value="autotrans_barl"/>
    <property type="match status" value="1"/>
</dbReference>
<gene>
    <name evidence="2" type="ORF">ISP15_04505</name>
</gene>
<comment type="caution">
    <text evidence="2">The sequence shown here is derived from an EMBL/GenBank/DDBJ whole genome shotgun (WGS) entry which is preliminary data.</text>
</comment>